<evidence type="ECO:0000313" key="7">
    <source>
        <dbReference type="Proteomes" id="UP000218151"/>
    </source>
</evidence>
<keyword evidence="7" id="KW-1185">Reference proteome</keyword>
<dbReference type="InterPro" id="IPR024199">
    <property type="entry name" value="Uncharacterised_DsbB"/>
</dbReference>
<evidence type="ECO:0000256" key="1">
    <source>
        <dbReference type="ARBA" id="ARBA00004141"/>
    </source>
</evidence>
<dbReference type="AlphaFoldDB" id="A0A2A2SGR6"/>
<comment type="caution">
    <text evidence="6">The sequence shown here is derived from an EMBL/GenBank/DDBJ whole genome shotgun (WGS) entry which is preliminary data.</text>
</comment>
<dbReference type="InterPro" id="IPR023380">
    <property type="entry name" value="DsbB-like_sf"/>
</dbReference>
<protein>
    <submittedName>
        <fullName evidence="6">Disulfide bond formation protein B</fullName>
    </submittedName>
</protein>
<feature type="transmembrane region" description="Helical" evidence="5">
    <location>
        <begin position="73"/>
        <end position="95"/>
    </location>
</feature>
<dbReference type="EMBL" id="NSLI01000003">
    <property type="protein sequence ID" value="PAX08380.1"/>
    <property type="molecule type" value="Genomic_DNA"/>
</dbReference>
<comment type="subcellular location">
    <subcellularLocation>
        <location evidence="1">Membrane</location>
        <topology evidence="1">Multi-pass membrane protein</topology>
    </subcellularLocation>
</comment>
<keyword evidence="3 5" id="KW-1133">Transmembrane helix</keyword>
<organism evidence="6 7">
    <name type="scientific">Sphingomonas lenta</name>
    <dbReference type="NCBI Taxonomy" id="1141887"/>
    <lineage>
        <taxon>Bacteria</taxon>
        <taxon>Pseudomonadati</taxon>
        <taxon>Pseudomonadota</taxon>
        <taxon>Alphaproteobacteria</taxon>
        <taxon>Sphingomonadales</taxon>
        <taxon>Sphingomonadaceae</taxon>
        <taxon>Sphingomonas</taxon>
    </lineage>
</organism>
<keyword evidence="2 5" id="KW-0812">Transmembrane</keyword>
<feature type="transmembrane region" description="Helical" evidence="5">
    <location>
        <begin position="138"/>
        <end position="164"/>
    </location>
</feature>
<keyword evidence="4 5" id="KW-0472">Membrane</keyword>
<evidence type="ECO:0000256" key="3">
    <source>
        <dbReference type="ARBA" id="ARBA00022989"/>
    </source>
</evidence>
<name>A0A2A2SGR6_9SPHN</name>
<evidence type="ECO:0000256" key="5">
    <source>
        <dbReference type="SAM" id="Phobius"/>
    </source>
</evidence>
<dbReference type="InterPro" id="IPR003752">
    <property type="entry name" value="DiS_bond_form_DsbB/BdbC"/>
</dbReference>
<dbReference type="Gene3D" id="1.20.1550.10">
    <property type="entry name" value="DsbB-like"/>
    <property type="match status" value="1"/>
</dbReference>
<feature type="transmembrane region" description="Helical" evidence="5">
    <location>
        <begin position="49"/>
        <end position="66"/>
    </location>
</feature>
<dbReference type="GO" id="GO:0016020">
    <property type="term" value="C:membrane"/>
    <property type="evidence" value="ECO:0007669"/>
    <property type="project" value="UniProtKB-SubCell"/>
</dbReference>
<dbReference type="PIRSF" id="PIRSF033913">
    <property type="entry name" value="S-S_format_DsbB"/>
    <property type="match status" value="1"/>
</dbReference>
<dbReference type="Pfam" id="PF02600">
    <property type="entry name" value="DsbB"/>
    <property type="match status" value="1"/>
</dbReference>
<dbReference type="SUPFAM" id="SSF158442">
    <property type="entry name" value="DsbB-like"/>
    <property type="match status" value="1"/>
</dbReference>
<proteinExistence type="predicted"/>
<dbReference type="GO" id="GO:0006457">
    <property type="term" value="P:protein folding"/>
    <property type="evidence" value="ECO:0007669"/>
    <property type="project" value="InterPro"/>
</dbReference>
<reference evidence="7" key="1">
    <citation type="submission" date="2017-09" db="EMBL/GenBank/DDBJ databases">
        <authorList>
            <person name="Feng G."/>
            <person name="Zhu H."/>
        </authorList>
    </citation>
    <scope>NUCLEOTIDE SEQUENCE [LARGE SCALE GENOMIC DNA]</scope>
    <source>
        <strain evidence="7">1PNM-20</strain>
    </source>
</reference>
<evidence type="ECO:0000256" key="4">
    <source>
        <dbReference type="ARBA" id="ARBA00023136"/>
    </source>
</evidence>
<sequence>MAPARTGEAGRSLQLARALALLLPAALLAGAWGSQLIGGLHPCEMCHWQRWPHYAALAPAALAFAIQGRARVLLIGAAAMLIAVSGAIGVFHAGVEYGWWQGITGCTSTIDLSAGASAEDRLRAILNAPINRCDRAPWTLAGVSLAGFNAIFSLGGALTIFCLLTRRAR</sequence>
<dbReference type="GO" id="GO:0015035">
    <property type="term" value="F:protein-disulfide reductase activity"/>
    <property type="evidence" value="ECO:0007669"/>
    <property type="project" value="InterPro"/>
</dbReference>
<evidence type="ECO:0000256" key="2">
    <source>
        <dbReference type="ARBA" id="ARBA00022692"/>
    </source>
</evidence>
<dbReference type="Proteomes" id="UP000218151">
    <property type="component" value="Unassembled WGS sequence"/>
</dbReference>
<gene>
    <name evidence="6" type="ORF">CKY28_11105</name>
</gene>
<evidence type="ECO:0000313" key="6">
    <source>
        <dbReference type="EMBL" id="PAX08380.1"/>
    </source>
</evidence>
<dbReference type="OrthoDB" id="9808637at2"/>
<accession>A0A2A2SGR6</accession>